<comment type="caution">
    <text evidence="3">The sequence shown here is derived from an EMBL/GenBank/DDBJ whole genome shotgun (WGS) entry which is preliminary data.</text>
</comment>
<evidence type="ECO:0000313" key="4">
    <source>
        <dbReference type="Proteomes" id="UP001525968"/>
    </source>
</evidence>
<dbReference type="Pfam" id="PF00171">
    <property type="entry name" value="Aldedh"/>
    <property type="match status" value="1"/>
</dbReference>
<evidence type="ECO:0000256" key="1">
    <source>
        <dbReference type="ARBA" id="ARBA00023002"/>
    </source>
</evidence>
<protein>
    <submittedName>
        <fullName evidence="3">Aldehyde dehydrogenase (NADP(+))</fullName>
    </submittedName>
</protein>
<reference evidence="3 4" key="1">
    <citation type="submission" date="2022-09" db="EMBL/GenBank/DDBJ databases">
        <title>Draft genome of isolate Be4.</title>
        <authorList>
            <person name="Sanchez-Castro I."/>
            <person name="Martinez-Rodriguez P."/>
            <person name="Descostes M."/>
            <person name="Merroun M."/>
        </authorList>
    </citation>
    <scope>NUCLEOTIDE SEQUENCE [LARGE SCALE GENOMIC DNA]</scope>
    <source>
        <strain evidence="3 4">Be4</strain>
    </source>
</reference>
<sequence>MLESINARTGMAHGASWADSTAQDIDLAARQAQSVASDFARATPGLRAELLRSMGQRLLSAREALVALADRETGLGLPRLNGELDRTVYQLEQFALALDQGAVHLLLDEPAVAGAAPVGRPRMTRIRVPLGPVAVFAASNFPFAFSVAGGDTASALAAGCPVIVKAHPAHPALSLALAEQVQAAVAQCGLPAAVFQLVQGAGIAVGVRLVQAPAVAAVAFTGSLQAGRALADLAAARSRPIPFFGELGSVNPLIVLPSALASGAAERAAALAQSITLGAGQFCTSPGVILVPQGEPGDGFVHALAGQLSQLQPHGMLTAGIRRNFESGVDAWRHAGGAQVLAGLEGNAAATPAATLVQVSAADYLRQPALQHEVFGPAALVVRTQAMNEMLEVLAAIGGTLTATIWGIDGDAAQVTEEVHALVHRATEVAGRVLFAGVPTGVAVTAAQQHGGPYPASTAPATTSVGLAAMDRFLRPVALQDAPDWLIQRY</sequence>
<evidence type="ECO:0000313" key="3">
    <source>
        <dbReference type="EMBL" id="MCT9813440.1"/>
    </source>
</evidence>
<dbReference type="CDD" id="cd07129">
    <property type="entry name" value="ALDH_KGSADH"/>
    <property type="match status" value="1"/>
</dbReference>
<dbReference type="Proteomes" id="UP001525968">
    <property type="component" value="Unassembled WGS sequence"/>
</dbReference>
<dbReference type="EMBL" id="JAODYH010000017">
    <property type="protein sequence ID" value="MCT9813440.1"/>
    <property type="molecule type" value="Genomic_DNA"/>
</dbReference>
<dbReference type="InterPro" id="IPR016161">
    <property type="entry name" value="Ald_DH/histidinol_DH"/>
</dbReference>
<evidence type="ECO:0000259" key="2">
    <source>
        <dbReference type="Pfam" id="PF00171"/>
    </source>
</evidence>
<dbReference type="Gene3D" id="3.40.605.10">
    <property type="entry name" value="Aldehyde Dehydrogenase, Chain A, domain 1"/>
    <property type="match status" value="1"/>
</dbReference>
<dbReference type="InterPro" id="IPR050740">
    <property type="entry name" value="Aldehyde_DH_Superfamily"/>
</dbReference>
<keyword evidence="4" id="KW-1185">Reference proteome</keyword>
<organism evidence="3 4">
    <name type="scientific">Acidovorax bellezanensis</name>
    <dbReference type="NCBI Taxonomy" id="2976702"/>
    <lineage>
        <taxon>Bacteria</taxon>
        <taxon>Pseudomonadati</taxon>
        <taxon>Pseudomonadota</taxon>
        <taxon>Betaproteobacteria</taxon>
        <taxon>Burkholderiales</taxon>
        <taxon>Comamonadaceae</taxon>
        <taxon>Acidovorax</taxon>
    </lineage>
</organism>
<keyword evidence="1" id="KW-0560">Oxidoreductase</keyword>
<dbReference type="InterPro" id="IPR016162">
    <property type="entry name" value="Ald_DH_N"/>
</dbReference>
<accession>A0ABT2PSY6</accession>
<feature type="domain" description="Aldehyde dehydrogenase" evidence="2">
    <location>
        <begin position="15"/>
        <end position="417"/>
    </location>
</feature>
<dbReference type="InterPro" id="IPR016163">
    <property type="entry name" value="Ald_DH_C"/>
</dbReference>
<dbReference type="PANTHER" id="PTHR43353">
    <property type="entry name" value="SUCCINATE-SEMIALDEHYDE DEHYDROGENASE, MITOCHONDRIAL"/>
    <property type="match status" value="1"/>
</dbReference>
<gene>
    <name evidence="3" type="ORF">N0K08_22655</name>
</gene>
<dbReference type="InterPro" id="IPR015590">
    <property type="entry name" value="Aldehyde_DH_dom"/>
</dbReference>
<dbReference type="PANTHER" id="PTHR43353:SF3">
    <property type="entry name" value="ALDEHYDE DEHYDROGENASE-RELATED"/>
    <property type="match status" value="1"/>
</dbReference>
<dbReference type="Gene3D" id="3.40.309.10">
    <property type="entry name" value="Aldehyde Dehydrogenase, Chain A, domain 2"/>
    <property type="match status" value="1"/>
</dbReference>
<name>A0ABT2PSY6_9BURK</name>
<proteinExistence type="predicted"/>
<dbReference type="SUPFAM" id="SSF53720">
    <property type="entry name" value="ALDH-like"/>
    <property type="match status" value="1"/>
</dbReference>
<dbReference type="InterPro" id="IPR044151">
    <property type="entry name" value="ALDH_KGSADH"/>
</dbReference>
<dbReference type="RefSeq" id="WP_261502693.1">
    <property type="nucleotide sequence ID" value="NZ_JAODYH010000017.1"/>
</dbReference>